<proteinExistence type="predicted"/>
<evidence type="ECO:0000313" key="1">
    <source>
        <dbReference type="EMBL" id="VDM42326.1"/>
    </source>
</evidence>
<sequence>MLEAVFRGRVHHLWSLVRVVHLISPRRLNLAFFPSNWRVTDFIVSLVLNANDCSSAQVASAAASIFCREHRPLLSNNVIRRDEEARYLSIAKTHDDVYLSVSSSSSSFADTTPLLILATSTLLLTCLAHSPKMLLSFPQISLSPWHNALASIHTCPRHVVCVLFVVSALLSSSQWVVLPGSAISNGRSVISQPRFFHVDV</sequence>
<accession>A0A183UR85</accession>
<organism evidence="2 3">
    <name type="scientific">Toxocara canis</name>
    <name type="common">Canine roundworm</name>
    <dbReference type="NCBI Taxonomy" id="6265"/>
    <lineage>
        <taxon>Eukaryota</taxon>
        <taxon>Metazoa</taxon>
        <taxon>Ecdysozoa</taxon>
        <taxon>Nematoda</taxon>
        <taxon>Chromadorea</taxon>
        <taxon>Rhabditida</taxon>
        <taxon>Spirurina</taxon>
        <taxon>Ascaridomorpha</taxon>
        <taxon>Ascaridoidea</taxon>
        <taxon>Toxocaridae</taxon>
        <taxon>Toxocara</taxon>
    </lineage>
</organism>
<keyword evidence="2" id="KW-1185">Reference proteome</keyword>
<dbReference type="WBParaSite" id="TCNE_0001100501-mRNA-1">
    <property type="protein sequence ID" value="TCNE_0001100501-mRNA-1"/>
    <property type="gene ID" value="TCNE_0001100501"/>
</dbReference>
<gene>
    <name evidence="1" type="ORF">TCNE_LOCUS11005</name>
</gene>
<dbReference type="EMBL" id="UYWY01020698">
    <property type="protein sequence ID" value="VDM42326.1"/>
    <property type="molecule type" value="Genomic_DNA"/>
</dbReference>
<evidence type="ECO:0000313" key="3">
    <source>
        <dbReference type="WBParaSite" id="TCNE_0001100501-mRNA-1"/>
    </source>
</evidence>
<dbReference type="Proteomes" id="UP000050794">
    <property type="component" value="Unassembled WGS sequence"/>
</dbReference>
<reference evidence="3" key="1">
    <citation type="submission" date="2016-06" db="UniProtKB">
        <authorList>
            <consortium name="WormBaseParasite"/>
        </authorList>
    </citation>
    <scope>IDENTIFICATION</scope>
</reference>
<evidence type="ECO:0000313" key="2">
    <source>
        <dbReference type="Proteomes" id="UP000050794"/>
    </source>
</evidence>
<reference evidence="1 2" key="2">
    <citation type="submission" date="2018-11" db="EMBL/GenBank/DDBJ databases">
        <authorList>
            <consortium name="Pathogen Informatics"/>
        </authorList>
    </citation>
    <scope>NUCLEOTIDE SEQUENCE [LARGE SCALE GENOMIC DNA]</scope>
</reference>
<name>A0A183UR85_TOXCA</name>
<protein>
    <submittedName>
        <fullName evidence="3">Secreted protein</fullName>
    </submittedName>
</protein>
<dbReference type="AlphaFoldDB" id="A0A183UR85"/>